<dbReference type="RefSeq" id="WP_311616461.1">
    <property type="nucleotide sequence ID" value="NZ_JAVRFI010000044.1"/>
</dbReference>
<keyword evidence="3" id="KW-1185">Reference proteome</keyword>
<evidence type="ECO:0000313" key="2">
    <source>
        <dbReference type="EMBL" id="MDT0454020.1"/>
    </source>
</evidence>
<dbReference type="Proteomes" id="UP001180531">
    <property type="component" value="Unassembled WGS sequence"/>
</dbReference>
<evidence type="ECO:0000313" key="3">
    <source>
        <dbReference type="Proteomes" id="UP001180531"/>
    </source>
</evidence>
<dbReference type="EMBL" id="JAVRFI010000044">
    <property type="protein sequence ID" value="MDT0454020.1"/>
    <property type="molecule type" value="Genomic_DNA"/>
</dbReference>
<feature type="compositionally biased region" description="Polar residues" evidence="1">
    <location>
        <begin position="144"/>
        <end position="153"/>
    </location>
</feature>
<accession>A0ABU2T1E4</accession>
<reference evidence="2" key="1">
    <citation type="submission" date="2024-05" db="EMBL/GenBank/DDBJ databases">
        <title>30 novel species of actinomycetes from the DSMZ collection.</title>
        <authorList>
            <person name="Nouioui I."/>
        </authorList>
    </citation>
    <scope>NUCLEOTIDE SEQUENCE</scope>
    <source>
        <strain evidence="2">DSM 40473</strain>
    </source>
</reference>
<evidence type="ECO:0000256" key="1">
    <source>
        <dbReference type="SAM" id="MobiDB-lite"/>
    </source>
</evidence>
<feature type="region of interest" description="Disordered" evidence="1">
    <location>
        <begin position="127"/>
        <end position="162"/>
    </location>
</feature>
<proteinExistence type="predicted"/>
<sequence>MTYGTNGTAQFTLSWSKVTAVEADATRNAMMSYEFTQNSSLSADIVANGARSRVGENGVEEAQRITDPASQDVMFADIVPHGKVTASDACKTSSGGGAFNISACVVLQNNTGRNAWIGNPSLERADPLTLLPRHGSGPMRRSNGKPTLSTFSTAPKAVPAST</sequence>
<organism evidence="2 3">
    <name type="scientific">Streptomyces hesseae</name>
    <dbReference type="NCBI Taxonomy" id="3075519"/>
    <lineage>
        <taxon>Bacteria</taxon>
        <taxon>Bacillati</taxon>
        <taxon>Actinomycetota</taxon>
        <taxon>Actinomycetes</taxon>
        <taxon>Kitasatosporales</taxon>
        <taxon>Streptomycetaceae</taxon>
        <taxon>Streptomyces</taxon>
    </lineage>
</organism>
<name>A0ABU2T1E4_9ACTN</name>
<protein>
    <submittedName>
        <fullName evidence="2">Uncharacterized protein</fullName>
    </submittedName>
</protein>
<comment type="caution">
    <text evidence="2">The sequence shown here is derived from an EMBL/GenBank/DDBJ whole genome shotgun (WGS) entry which is preliminary data.</text>
</comment>
<gene>
    <name evidence="2" type="ORF">RM609_33830</name>
</gene>